<keyword evidence="3" id="KW-1185">Reference proteome</keyword>
<feature type="domain" description="DUF5723" evidence="1">
    <location>
        <begin position="27"/>
        <end position="396"/>
    </location>
</feature>
<reference evidence="2" key="1">
    <citation type="submission" date="2022-10" db="EMBL/GenBank/DDBJ databases">
        <title>Comparative genomics and taxonomic characterization of three novel marine species of genus Reichenbachiella exhibiting antioxidant and polysaccharide degradation activities.</title>
        <authorList>
            <person name="Muhammad N."/>
            <person name="Lee Y.-J."/>
            <person name="Ko J."/>
            <person name="Kim S.-G."/>
        </authorList>
    </citation>
    <scope>NUCLEOTIDE SEQUENCE</scope>
    <source>
        <strain evidence="2">Wsw4-B4</strain>
    </source>
</reference>
<gene>
    <name evidence="2" type="ORF">N7E81_16445</name>
</gene>
<evidence type="ECO:0000313" key="3">
    <source>
        <dbReference type="Proteomes" id="UP001062165"/>
    </source>
</evidence>
<organism evidence="2 3">
    <name type="scientific">Reichenbachiella carrageenanivorans</name>
    <dbReference type="NCBI Taxonomy" id="2979869"/>
    <lineage>
        <taxon>Bacteria</taxon>
        <taxon>Pseudomonadati</taxon>
        <taxon>Bacteroidota</taxon>
        <taxon>Cytophagia</taxon>
        <taxon>Cytophagales</taxon>
        <taxon>Reichenbachiellaceae</taxon>
        <taxon>Reichenbachiella</taxon>
    </lineage>
</organism>
<dbReference type="Proteomes" id="UP001062165">
    <property type="component" value="Chromosome"/>
</dbReference>
<evidence type="ECO:0000313" key="2">
    <source>
        <dbReference type="EMBL" id="UXX78945.1"/>
    </source>
</evidence>
<dbReference type="RefSeq" id="WP_263050689.1">
    <property type="nucleotide sequence ID" value="NZ_CP106735.1"/>
</dbReference>
<accession>A0ABY6CZY1</accession>
<protein>
    <submittedName>
        <fullName evidence="2">DUF5723 family protein</fullName>
    </submittedName>
</protein>
<evidence type="ECO:0000259" key="1">
    <source>
        <dbReference type="Pfam" id="PF18990"/>
    </source>
</evidence>
<name>A0ABY6CZY1_9BACT</name>
<proteinExistence type="predicted"/>
<dbReference type="Pfam" id="PF18990">
    <property type="entry name" value="DUF5723"/>
    <property type="match status" value="1"/>
</dbReference>
<dbReference type="InterPro" id="IPR043781">
    <property type="entry name" value="DUF5723"/>
</dbReference>
<sequence length="471" mass="52413">MTVAKAQSDLTFYHMGELTPQSNIYNPVFFPDADFYLSLPVISGINTNISNSFNYNDMFDAISGTDSVQFVPEKLLSNMKQGDRLSFDGSISLFQMGFHVGRGAVQVFANERVKSSFYYPKRMLEYILHGNGEFLDQEVTENNLRGGGTYYREYGVGYSHEWMIMGNKKLRVGMKVKYLQGFAQAQVDKDASVSFLTDAEGYNVNVSTNKPVINTAGFDMFDEEGYIISNPNSGYGFDFGADLQLTPKLNVAVSINDIGSITWKEGVKNYQLEESEVVFGGLNLEDLDDAGDILKDTLEQLFDYSENFEGFKSKLNTRVFVSGAYKVIPKGTVSATVMTRNDLGNLSFTYGLGYTHRLGRMLTVSTSVSKKPSQGFAIGGGLGARLGFLQLYTSVDNFIGAGDVRKIKNLNVRAGVNFLFGYHSVKKQKEPKVKPVKQEISPFPEGYDLDHLEQQLDSQEESLPVEESQLD</sequence>
<dbReference type="EMBL" id="CP106735">
    <property type="protein sequence ID" value="UXX78945.1"/>
    <property type="molecule type" value="Genomic_DNA"/>
</dbReference>